<dbReference type="PROSITE" id="PS00039">
    <property type="entry name" value="DEAD_ATP_HELICASE"/>
    <property type="match status" value="1"/>
</dbReference>
<name>G0QPI7_ICHMU</name>
<keyword evidence="9" id="KW-0175">Coiled coil</keyword>
<dbReference type="AlphaFoldDB" id="G0QPI7"/>
<comment type="function">
    <text evidence="8">RNA helicase.</text>
</comment>
<dbReference type="GeneID" id="14909039"/>
<feature type="domain" description="Helicase C-terminal" evidence="12">
    <location>
        <begin position="83"/>
        <end position="296"/>
    </location>
</feature>
<comment type="similarity">
    <text evidence="7">Belongs to the DEAD box helicase family.</text>
</comment>
<evidence type="ECO:0000256" key="5">
    <source>
        <dbReference type="ARBA" id="ARBA00022840"/>
    </source>
</evidence>
<evidence type="ECO:0000256" key="10">
    <source>
        <dbReference type="SAM" id="MobiDB-lite"/>
    </source>
</evidence>
<dbReference type="STRING" id="857967.G0QPI7"/>
<dbReference type="Gene3D" id="3.40.50.300">
    <property type="entry name" value="P-loop containing nucleotide triphosphate hydrolases"/>
    <property type="match status" value="2"/>
</dbReference>
<dbReference type="GO" id="GO:0005685">
    <property type="term" value="C:U1 snRNP"/>
    <property type="evidence" value="ECO:0007669"/>
    <property type="project" value="InterPro"/>
</dbReference>
<evidence type="ECO:0000256" key="1">
    <source>
        <dbReference type="ARBA" id="ARBA00005655"/>
    </source>
</evidence>
<evidence type="ECO:0000256" key="4">
    <source>
        <dbReference type="ARBA" id="ARBA00022806"/>
    </source>
</evidence>
<comment type="domain">
    <text evidence="8">The Q motif is unique to and characteristic of the DEAD box family of RNA helicases and controls ATP binding and hydrolysis.</text>
</comment>
<dbReference type="RefSeq" id="XP_004036852.1">
    <property type="nucleotide sequence ID" value="XM_004036804.1"/>
</dbReference>
<keyword evidence="14" id="KW-1185">Reference proteome</keyword>
<reference evidence="13 14" key="1">
    <citation type="submission" date="2011-07" db="EMBL/GenBank/DDBJ databases">
        <authorList>
            <person name="Coyne R."/>
            <person name="Brami D."/>
            <person name="Johnson J."/>
            <person name="Hostetler J."/>
            <person name="Hannick L."/>
            <person name="Clark T."/>
            <person name="Cassidy-Hanley D."/>
            <person name="Inman J."/>
        </authorList>
    </citation>
    <scope>NUCLEOTIDE SEQUENCE [LARGE SCALE GENOMIC DNA]</scope>
    <source>
        <strain evidence="13 14">G5</strain>
    </source>
</reference>
<dbReference type="PROSITE" id="PS51192">
    <property type="entry name" value="HELICASE_ATP_BIND_1"/>
    <property type="match status" value="1"/>
</dbReference>
<keyword evidence="2 7" id="KW-0547">Nucleotide-binding</keyword>
<feature type="region of interest" description="Disordered" evidence="10">
    <location>
        <begin position="111"/>
        <end position="159"/>
    </location>
</feature>
<comment type="similarity">
    <text evidence="1">Belongs to the Luc7 family.</text>
</comment>
<evidence type="ECO:0000259" key="12">
    <source>
        <dbReference type="PROSITE" id="PS51194"/>
    </source>
</evidence>
<feature type="compositionally biased region" description="Basic residues" evidence="10">
    <location>
        <begin position="117"/>
        <end position="134"/>
    </location>
</feature>
<keyword evidence="3 7" id="KW-0378">Hydrolase</keyword>
<proteinExistence type="inferred from homology"/>
<dbReference type="InterPro" id="IPR011545">
    <property type="entry name" value="DEAD/DEAH_box_helicase_dom"/>
</dbReference>
<dbReference type="Proteomes" id="UP000008983">
    <property type="component" value="Unassembled WGS sequence"/>
</dbReference>
<dbReference type="GO" id="GO:0016787">
    <property type="term" value="F:hydrolase activity"/>
    <property type="evidence" value="ECO:0007669"/>
    <property type="project" value="UniProtKB-KW"/>
</dbReference>
<evidence type="ECO:0000256" key="3">
    <source>
        <dbReference type="ARBA" id="ARBA00022801"/>
    </source>
</evidence>
<evidence type="ECO:0000256" key="9">
    <source>
        <dbReference type="SAM" id="Coils"/>
    </source>
</evidence>
<keyword evidence="4 7" id="KW-0347">Helicase</keyword>
<evidence type="ECO:0000256" key="8">
    <source>
        <dbReference type="RuleBase" id="RU365068"/>
    </source>
</evidence>
<dbReference type="Pfam" id="PF00271">
    <property type="entry name" value="Helicase_C"/>
    <property type="match status" value="1"/>
</dbReference>
<dbReference type="OrthoDB" id="153872at2759"/>
<dbReference type="EC" id="3.6.4.13" evidence="8"/>
<dbReference type="GO" id="GO:0006376">
    <property type="term" value="P:mRNA splice site recognition"/>
    <property type="evidence" value="ECO:0007669"/>
    <property type="project" value="InterPro"/>
</dbReference>
<organism evidence="13 14">
    <name type="scientific">Ichthyophthirius multifiliis</name>
    <name type="common">White spot disease agent</name>
    <name type="synonym">Ich</name>
    <dbReference type="NCBI Taxonomy" id="5932"/>
    <lineage>
        <taxon>Eukaryota</taxon>
        <taxon>Sar</taxon>
        <taxon>Alveolata</taxon>
        <taxon>Ciliophora</taxon>
        <taxon>Intramacronucleata</taxon>
        <taxon>Oligohymenophorea</taxon>
        <taxon>Hymenostomatida</taxon>
        <taxon>Ophryoglenina</taxon>
        <taxon>Ichthyophthirius</taxon>
    </lineage>
</organism>
<dbReference type="Pfam" id="PF00270">
    <property type="entry name" value="DEAD"/>
    <property type="match status" value="1"/>
</dbReference>
<dbReference type="GO" id="GO:0005524">
    <property type="term" value="F:ATP binding"/>
    <property type="evidence" value="ECO:0007669"/>
    <property type="project" value="UniProtKB-UniRule"/>
</dbReference>
<dbReference type="SMART" id="SM00490">
    <property type="entry name" value="HELICc"/>
    <property type="match status" value="1"/>
</dbReference>
<dbReference type="GO" id="GO:0003729">
    <property type="term" value="F:mRNA binding"/>
    <property type="evidence" value="ECO:0007669"/>
    <property type="project" value="InterPro"/>
</dbReference>
<evidence type="ECO:0000313" key="13">
    <source>
        <dbReference type="EMBL" id="EGR32866.1"/>
    </source>
</evidence>
<feature type="coiled-coil region" evidence="9">
    <location>
        <begin position="14"/>
        <end position="44"/>
    </location>
</feature>
<dbReference type="InterPro" id="IPR001650">
    <property type="entry name" value="Helicase_C-like"/>
</dbReference>
<sequence length="549" mass="62486">MENQIKIFLEQSANLGAQGEIEQSEKLAEQAEALRVQKETLIAQTDNGLVNSNLAQKEVCDICGAWKITNDNDKRAQTHLEGKIHQGFQFLRDEIIRLKERKNAVKAILKKIDKEKERKRHQKSKSRSRSKNNKKGYSSRGRTDRSDSRGRKSNKESKDVLHADLEMAIRKRKRIDFDEGKTQFLLTTNLVARGIDFNNVSVVINCDVPIHIKKRGQNDSGPIKPEQIDTETYIHRVGRAGRADKKGVALTLSNQPGEESIITEGAKFDITIISKYEKQEIFDHLKNCISHNQEVINQKKGEYSSKKWSDLLLSQPVIEKMQKSGFAKPRAAQAIAVPKIINYQADNKNVYSLMSIYGFPNGRGKTFCFLLPVAEKYDSNLQSHVTFKINSGPKKGQDGYKWMPQVVILAHSKELCLQIGKQLSLCMPDEKKYEISYLFADTDTKDIKGSVCIGTPGYVEKIMKSLDFKNLKFLILDEADEVIHSQTKNVKDIVDKTFKAIVDNNLKNTQVLLFSATFDQKDFEVLEDVVDDSDYNKDKINIETHWDIV</sequence>
<feature type="compositionally biased region" description="Basic and acidic residues" evidence="10">
    <location>
        <begin position="141"/>
        <end position="159"/>
    </location>
</feature>
<evidence type="ECO:0000259" key="11">
    <source>
        <dbReference type="PROSITE" id="PS51192"/>
    </source>
</evidence>
<feature type="domain" description="Helicase ATP-binding" evidence="11">
    <location>
        <begin position="360"/>
        <end position="536"/>
    </location>
</feature>
<dbReference type="OMA" id="VINCDIP"/>
<evidence type="ECO:0000256" key="6">
    <source>
        <dbReference type="ARBA" id="ARBA00022884"/>
    </source>
</evidence>
<dbReference type="GO" id="GO:0003724">
    <property type="term" value="F:RNA helicase activity"/>
    <property type="evidence" value="ECO:0007669"/>
    <property type="project" value="UniProtKB-EC"/>
</dbReference>
<dbReference type="InParanoid" id="G0QPI7"/>
<dbReference type="InterPro" id="IPR000629">
    <property type="entry name" value="RNA-helicase_DEAD-box_CS"/>
</dbReference>
<dbReference type="InterPro" id="IPR014001">
    <property type="entry name" value="Helicase_ATP-bd"/>
</dbReference>
<keyword evidence="5 7" id="KW-0067">ATP-binding</keyword>
<dbReference type="SMART" id="SM00487">
    <property type="entry name" value="DEXDc"/>
    <property type="match status" value="1"/>
</dbReference>
<dbReference type="eggNOG" id="KOG0796">
    <property type="taxonomic scope" value="Eukaryota"/>
</dbReference>
<evidence type="ECO:0000313" key="14">
    <source>
        <dbReference type="Proteomes" id="UP000008983"/>
    </source>
</evidence>
<dbReference type="SUPFAM" id="SSF52540">
    <property type="entry name" value="P-loop containing nucleoside triphosphate hydrolases"/>
    <property type="match status" value="2"/>
</dbReference>
<dbReference type="CDD" id="cd18787">
    <property type="entry name" value="SF2_C_DEAD"/>
    <property type="match status" value="1"/>
</dbReference>
<dbReference type="EMBL" id="GL983561">
    <property type="protein sequence ID" value="EGR32866.1"/>
    <property type="molecule type" value="Genomic_DNA"/>
</dbReference>
<keyword evidence="6 8" id="KW-0694">RNA-binding</keyword>
<comment type="catalytic activity">
    <reaction evidence="8">
        <text>ATP + H2O = ADP + phosphate + H(+)</text>
        <dbReference type="Rhea" id="RHEA:13065"/>
        <dbReference type="ChEBI" id="CHEBI:15377"/>
        <dbReference type="ChEBI" id="CHEBI:15378"/>
        <dbReference type="ChEBI" id="CHEBI:30616"/>
        <dbReference type="ChEBI" id="CHEBI:43474"/>
        <dbReference type="ChEBI" id="CHEBI:456216"/>
        <dbReference type="EC" id="3.6.4.13"/>
    </reaction>
</comment>
<dbReference type="PROSITE" id="PS51194">
    <property type="entry name" value="HELICASE_CTER"/>
    <property type="match status" value="1"/>
</dbReference>
<evidence type="ECO:0000256" key="7">
    <source>
        <dbReference type="RuleBase" id="RU000492"/>
    </source>
</evidence>
<dbReference type="eggNOG" id="KOG0332">
    <property type="taxonomic scope" value="Eukaryota"/>
</dbReference>
<dbReference type="PANTHER" id="PTHR24031">
    <property type="entry name" value="RNA HELICASE"/>
    <property type="match status" value="1"/>
</dbReference>
<accession>G0QPI7</accession>
<evidence type="ECO:0000256" key="2">
    <source>
        <dbReference type="ARBA" id="ARBA00022741"/>
    </source>
</evidence>
<gene>
    <name evidence="13" type="ORF">IMG5_068430</name>
</gene>
<dbReference type="Pfam" id="PF03194">
    <property type="entry name" value="LUC7"/>
    <property type="match status" value="1"/>
</dbReference>
<dbReference type="InterPro" id="IPR004882">
    <property type="entry name" value="Luc7-rel"/>
</dbReference>
<protein>
    <recommendedName>
        <fullName evidence="8">ATP-dependent RNA helicase</fullName>
        <ecNumber evidence="8">3.6.4.13</ecNumber>
    </recommendedName>
</protein>
<dbReference type="InterPro" id="IPR027417">
    <property type="entry name" value="P-loop_NTPase"/>
</dbReference>